<feature type="domain" description="M23ase beta-sheet core" evidence="2">
    <location>
        <begin position="179"/>
        <end position="278"/>
    </location>
</feature>
<dbReference type="SUPFAM" id="SSF51261">
    <property type="entry name" value="Duplicated hybrid motif"/>
    <property type="match status" value="1"/>
</dbReference>
<organism evidence="3 4">
    <name type="scientific">Candidatus Avidehalobacter gallistercoris</name>
    <dbReference type="NCBI Taxonomy" id="2840694"/>
    <lineage>
        <taxon>Bacteria</taxon>
        <taxon>Bacillati</taxon>
        <taxon>Bacillota</taxon>
        <taxon>Clostridia</taxon>
        <taxon>Eubacteriales</taxon>
        <taxon>Peptococcaceae</taxon>
        <taxon>Peptococcaceae incertae sedis</taxon>
        <taxon>Candidatus Avidehalobacter</taxon>
    </lineage>
</organism>
<dbReference type="InterPro" id="IPR011055">
    <property type="entry name" value="Dup_hybrid_motif"/>
</dbReference>
<dbReference type="Proteomes" id="UP000824124">
    <property type="component" value="Unassembled WGS sequence"/>
</dbReference>
<dbReference type="GO" id="GO:0004222">
    <property type="term" value="F:metalloendopeptidase activity"/>
    <property type="evidence" value="ECO:0007669"/>
    <property type="project" value="TreeGrafter"/>
</dbReference>
<feature type="compositionally biased region" description="Polar residues" evidence="1">
    <location>
        <begin position="76"/>
        <end position="88"/>
    </location>
</feature>
<reference evidence="3" key="1">
    <citation type="submission" date="2020-10" db="EMBL/GenBank/DDBJ databases">
        <authorList>
            <person name="Gilroy R."/>
        </authorList>
    </citation>
    <scope>NUCLEOTIDE SEQUENCE</scope>
    <source>
        <strain evidence="3">2830</strain>
    </source>
</reference>
<dbReference type="PANTHER" id="PTHR21666:SF270">
    <property type="entry name" value="MUREIN HYDROLASE ACTIVATOR ENVC"/>
    <property type="match status" value="1"/>
</dbReference>
<dbReference type="InterPro" id="IPR050570">
    <property type="entry name" value="Cell_wall_metabolism_enzyme"/>
</dbReference>
<evidence type="ECO:0000259" key="2">
    <source>
        <dbReference type="Pfam" id="PF01551"/>
    </source>
</evidence>
<feature type="region of interest" description="Disordered" evidence="1">
    <location>
        <begin position="76"/>
        <end position="140"/>
    </location>
</feature>
<comment type="caution">
    <text evidence="3">The sequence shown here is derived from an EMBL/GenBank/DDBJ whole genome shotgun (WGS) entry which is preliminary data.</text>
</comment>
<dbReference type="Gene3D" id="2.70.70.10">
    <property type="entry name" value="Glucose Permease (Domain IIA)"/>
    <property type="match status" value="1"/>
</dbReference>
<gene>
    <name evidence="3" type="ORF">IAB00_06465</name>
</gene>
<name>A0A9D1KY90_9FIRM</name>
<dbReference type="Pfam" id="PF01551">
    <property type="entry name" value="Peptidase_M23"/>
    <property type="match status" value="1"/>
</dbReference>
<sequence>MRDLWNRLASMWRRFRQRARYADGRTRWLAGRWLALGMLVFAVAAVTAWNGGVQSGGVQQYWWQIAVDKQEETVTRTASGDNLTQPDLPQTEKKGAPEVKDTGAADNVASSDTADIVDNTDGPEDTEESGDVYDHAPEPWANDAGLQAEADLLSLQTPLAGEEIRGYGIGYDVTFRDYRFHGGLDWQGAEGEPVLAALAGEVAELSDDPVYGQGVTLAHGEKLSTVYLGLIPAVGLTVGQQVEQGEEIGRLTAPPVFEDAEPPHLHWEVRLEGKTVDPADYDFAQ</sequence>
<accession>A0A9D1KY90</accession>
<feature type="compositionally biased region" description="Basic and acidic residues" evidence="1">
    <location>
        <begin position="90"/>
        <end position="103"/>
    </location>
</feature>
<dbReference type="InterPro" id="IPR016047">
    <property type="entry name" value="M23ase_b-sheet_dom"/>
</dbReference>
<dbReference type="CDD" id="cd12797">
    <property type="entry name" value="M23_peptidase"/>
    <property type="match status" value="1"/>
</dbReference>
<dbReference type="AlphaFoldDB" id="A0A9D1KY90"/>
<evidence type="ECO:0000313" key="3">
    <source>
        <dbReference type="EMBL" id="HIU10862.1"/>
    </source>
</evidence>
<reference evidence="3" key="2">
    <citation type="journal article" date="2021" name="PeerJ">
        <title>Extensive microbial diversity within the chicken gut microbiome revealed by metagenomics and culture.</title>
        <authorList>
            <person name="Gilroy R."/>
            <person name="Ravi A."/>
            <person name="Getino M."/>
            <person name="Pursley I."/>
            <person name="Horton D.L."/>
            <person name="Alikhan N.F."/>
            <person name="Baker D."/>
            <person name="Gharbi K."/>
            <person name="Hall N."/>
            <person name="Watson M."/>
            <person name="Adriaenssens E.M."/>
            <person name="Foster-Nyarko E."/>
            <person name="Jarju S."/>
            <person name="Secka A."/>
            <person name="Antonio M."/>
            <person name="Oren A."/>
            <person name="Chaudhuri R.R."/>
            <person name="La Ragione R."/>
            <person name="Hildebrand F."/>
            <person name="Pallen M.J."/>
        </authorList>
    </citation>
    <scope>NUCLEOTIDE SEQUENCE</scope>
    <source>
        <strain evidence="3">2830</strain>
    </source>
</reference>
<evidence type="ECO:0000313" key="4">
    <source>
        <dbReference type="Proteomes" id="UP000824124"/>
    </source>
</evidence>
<feature type="compositionally biased region" description="Acidic residues" evidence="1">
    <location>
        <begin position="121"/>
        <end position="131"/>
    </location>
</feature>
<proteinExistence type="predicted"/>
<evidence type="ECO:0000256" key="1">
    <source>
        <dbReference type="SAM" id="MobiDB-lite"/>
    </source>
</evidence>
<protein>
    <submittedName>
        <fullName evidence="3">M23 family metallopeptidase</fullName>
    </submittedName>
</protein>
<dbReference type="EMBL" id="DVMH01000032">
    <property type="protein sequence ID" value="HIU10862.1"/>
    <property type="molecule type" value="Genomic_DNA"/>
</dbReference>
<dbReference type="PANTHER" id="PTHR21666">
    <property type="entry name" value="PEPTIDASE-RELATED"/>
    <property type="match status" value="1"/>
</dbReference>